<accession>A0A4R1RAR1</accession>
<dbReference type="Gene3D" id="3.40.630.30">
    <property type="match status" value="1"/>
</dbReference>
<dbReference type="AlphaFoldDB" id="A0A4R1RAR1"/>
<dbReference type="GO" id="GO:0016747">
    <property type="term" value="F:acyltransferase activity, transferring groups other than amino-acyl groups"/>
    <property type="evidence" value="ECO:0007669"/>
    <property type="project" value="InterPro"/>
</dbReference>
<name>A0A4R1RAR1_HYDET</name>
<protein>
    <submittedName>
        <fullName evidence="2">Acetyltransferase (GNAT) family protein</fullName>
    </submittedName>
</protein>
<dbReference type="PROSITE" id="PS51186">
    <property type="entry name" value="GNAT"/>
    <property type="match status" value="1"/>
</dbReference>
<feature type="domain" description="N-acetyltransferase" evidence="1">
    <location>
        <begin position="2"/>
        <end position="151"/>
    </location>
</feature>
<organism evidence="2 3">
    <name type="scientific">Hydrogenispora ethanolica</name>
    <dbReference type="NCBI Taxonomy" id="1082276"/>
    <lineage>
        <taxon>Bacteria</taxon>
        <taxon>Bacillati</taxon>
        <taxon>Bacillota</taxon>
        <taxon>Hydrogenispora</taxon>
    </lineage>
</organism>
<dbReference type="SUPFAM" id="SSF55729">
    <property type="entry name" value="Acyl-CoA N-acyltransferases (Nat)"/>
    <property type="match status" value="1"/>
</dbReference>
<dbReference type="InterPro" id="IPR000182">
    <property type="entry name" value="GNAT_dom"/>
</dbReference>
<evidence type="ECO:0000313" key="2">
    <source>
        <dbReference type="EMBL" id="TCL62739.1"/>
    </source>
</evidence>
<keyword evidence="3" id="KW-1185">Reference proteome</keyword>
<dbReference type="InterPro" id="IPR016181">
    <property type="entry name" value="Acyl_CoA_acyltransferase"/>
</dbReference>
<dbReference type="Pfam" id="PF00583">
    <property type="entry name" value="Acetyltransf_1"/>
    <property type="match status" value="1"/>
</dbReference>
<proteinExistence type="predicted"/>
<evidence type="ECO:0000259" key="1">
    <source>
        <dbReference type="PROSITE" id="PS51186"/>
    </source>
</evidence>
<comment type="caution">
    <text evidence="2">The sequence shown here is derived from an EMBL/GenBank/DDBJ whole genome shotgun (WGS) entry which is preliminary data.</text>
</comment>
<dbReference type="Proteomes" id="UP000295008">
    <property type="component" value="Unassembled WGS sequence"/>
</dbReference>
<sequence length="155" mass="17562">MITLARAESGDAAELRDIQAAAFAADVAQYGCGPEGHDALEWHLNLIEKQSLYFKILYQAKIVGGVVIFSRENGHYHLGRIFIAPSHQNLGIGAAALRALEERFPDARKWTLDTPYRNVRNHHFYEKLGYMKVGETEPDAGNGFYLFLYEKQFSR</sequence>
<keyword evidence="2" id="KW-0808">Transferase</keyword>
<reference evidence="2 3" key="1">
    <citation type="submission" date="2019-03" db="EMBL/GenBank/DDBJ databases">
        <title>Genomic Encyclopedia of Type Strains, Phase IV (KMG-IV): sequencing the most valuable type-strain genomes for metagenomic binning, comparative biology and taxonomic classification.</title>
        <authorList>
            <person name="Goeker M."/>
        </authorList>
    </citation>
    <scope>NUCLEOTIDE SEQUENCE [LARGE SCALE GENOMIC DNA]</scope>
    <source>
        <strain evidence="2 3">LX-B</strain>
    </source>
</reference>
<evidence type="ECO:0000313" key="3">
    <source>
        <dbReference type="Proteomes" id="UP000295008"/>
    </source>
</evidence>
<gene>
    <name evidence="2" type="ORF">EDC14_102318</name>
</gene>
<dbReference type="CDD" id="cd04301">
    <property type="entry name" value="NAT_SF"/>
    <property type="match status" value="1"/>
</dbReference>
<dbReference type="RefSeq" id="WP_165908091.1">
    <property type="nucleotide sequence ID" value="NZ_SLUN01000023.1"/>
</dbReference>
<dbReference type="EMBL" id="SLUN01000023">
    <property type="protein sequence ID" value="TCL62739.1"/>
    <property type="molecule type" value="Genomic_DNA"/>
</dbReference>